<dbReference type="Pfam" id="PF01381">
    <property type="entry name" value="HTH_3"/>
    <property type="match status" value="1"/>
</dbReference>
<dbReference type="Proteomes" id="UP001181347">
    <property type="component" value="Unassembled WGS sequence"/>
</dbReference>
<dbReference type="EMBL" id="JAWDES010000005">
    <property type="protein sequence ID" value="MDU0261147.1"/>
    <property type="molecule type" value="Genomic_DNA"/>
</dbReference>
<sequence>MREIREQHNHTQEFLTENAHLHLSHYEHGRKLPTLGTIIKFCKYYNLSLKEFFGEMTYPKEPKK</sequence>
<dbReference type="CDD" id="cd00093">
    <property type="entry name" value="HTH_XRE"/>
    <property type="match status" value="1"/>
</dbReference>
<organism evidence="2 3">
    <name type="scientific">Alistipes finegoldii</name>
    <dbReference type="NCBI Taxonomy" id="214856"/>
    <lineage>
        <taxon>Bacteria</taxon>
        <taxon>Pseudomonadati</taxon>
        <taxon>Bacteroidota</taxon>
        <taxon>Bacteroidia</taxon>
        <taxon>Bacteroidales</taxon>
        <taxon>Rikenellaceae</taxon>
        <taxon>Alistipes</taxon>
    </lineage>
</organism>
<proteinExistence type="predicted"/>
<dbReference type="SUPFAM" id="SSF47413">
    <property type="entry name" value="lambda repressor-like DNA-binding domains"/>
    <property type="match status" value="1"/>
</dbReference>
<dbReference type="AlphaFoldDB" id="A0AAE4LPJ1"/>
<feature type="domain" description="HTH cro/C1-type" evidence="1">
    <location>
        <begin position="1"/>
        <end position="52"/>
    </location>
</feature>
<name>A0AAE4LPJ1_9BACT</name>
<dbReference type="InterPro" id="IPR001387">
    <property type="entry name" value="Cro/C1-type_HTH"/>
</dbReference>
<accession>A0AAE4LPJ1</accession>
<protein>
    <submittedName>
        <fullName evidence="2">Helix-turn-helix transcriptional regulator</fullName>
    </submittedName>
</protein>
<reference evidence="2" key="1">
    <citation type="submission" date="2023-10" db="EMBL/GenBank/DDBJ databases">
        <title>Genome Sequence of the Bacteria from From Gut Wall in Crohn's Disease.</title>
        <authorList>
            <person name="Rodriguez-Palacios A."/>
        </authorList>
    </citation>
    <scope>NUCLEOTIDE SEQUENCE</scope>
    <source>
        <strain evidence="2">CavFT-hAR58</strain>
    </source>
</reference>
<dbReference type="RefSeq" id="WP_074712153.1">
    <property type="nucleotide sequence ID" value="NZ_AP025581.1"/>
</dbReference>
<comment type="caution">
    <text evidence="2">The sequence shown here is derived from an EMBL/GenBank/DDBJ whole genome shotgun (WGS) entry which is preliminary data.</text>
</comment>
<evidence type="ECO:0000313" key="3">
    <source>
        <dbReference type="Proteomes" id="UP001181347"/>
    </source>
</evidence>
<dbReference type="Gene3D" id="1.10.260.40">
    <property type="entry name" value="lambda repressor-like DNA-binding domains"/>
    <property type="match status" value="1"/>
</dbReference>
<dbReference type="GO" id="GO:0003677">
    <property type="term" value="F:DNA binding"/>
    <property type="evidence" value="ECO:0007669"/>
    <property type="project" value="InterPro"/>
</dbReference>
<evidence type="ECO:0000259" key="1">
    <source>
        <dbReference type="PROSITE" id="PS50943"/>
    </source>
</evidence>
<dbReference type="InterPro" id="IPR010982">
    <property type="entry name" value="Lambda_DNA-bd_dom_sf"/>
</dbReference>
<dbReference type="PROSITE" id="PS50943">
    <property type="entry name" value="HTH_CROC1"/>
    <property type="match status" value="1"/>
</dbReference>
<gene>
    <name evidence="2" type="ORF">RVH17_13705</name>
</gene>
<evidence type="ECO:0000313" key="2">
    <source>
        <dbReference type="EMBL" id="MDU0261147.1"/>
    </source>
</evidence>